<organism evidence="2 3">
    <name type="scientific">Lasiosphaeris hirsuta</name>
    <dbReference type="NCBI Taxonomy" id="260670"/>
    <lineage>
        <taxon>Eukaryota</taxon>
        <taxon>Fungi</taxon>
        <taxon>Dikarya</taxon>
        <taxon>Ascomycota</taxon>
        <taxon>Pezizomycotina</taxon>
        <taxon>Sordariomycetes</taxon>
        <taxon>Sordariomycetidae</taxon>
        <taxon>Sordariales</taxon>
        <taxon>Lasiosphaeriaceae</taxon>
        <taxon>Lasiosphaeris</taxon>
    </lineage>
</organism>
<dbReference type="AlphaFoldDB" id="A0AA40AGS1"/>
<sequence length="71" mass="7658">MVDDMLTAYAAAQLMVGNLSQEIEAEVEAEFMKIGKLLFTIAAAAIGFTTLLLVLEEVVGRGRGGWRGELQ</sequence>
<proteinExistence type="predicted"/>
<dbReference type="Proteomes" id="UP001172102">
    <property type="component" value="Unassembled WGS sequence"/>
</dbReference>
<gene>
    <name evidence="2" type="ORF">B0H67DRAFT_645303</name>
</gene>
<keyword evidence="3" id="KW-1185">Reference proteome</keyword>
<comment type="caution">
    <text evidence="2">The sequence shown here is derived from an EMBL/GenBank/DDBJ whole genome shotgun (WGS) entry which is preliminary data.</text>
</comment>
<keyword evidence="1" id="KW-0812">Transmembrane</keyword>
<feature type="transmembrane region" description="Helical" evidence="1">
    <location>
        <begin position="37"/>
        <end position="55"/>
    </location>
</feature>
<keyword evidence="1" id="KW-1133">Transmembrane helix</keyword>
<reference evidence="2" key="1">
    <citation type="submission" date="2023-06" db="EMBL/GenBank/DDBJ databases">
        <title>Genome-scale phylogeny and comparative genomics of the fungal order Sordariales.</title>
        <authorList>
            <consortium name="Lawrence Berkeley National Laboratory"/>
            <person name="Hensen N."/>
            <person name="Bonometti L."/>
            <person name="Westerberg I."/>
            <person name="Brannstrom I.O."/>
            <person name="Guillou S."/>
            <person name="Cros-Aarteil S."/>
            <person name="Calhoun S."/>
            <person name="Haridas S."/>
            <person name="Kuo A."/>
            <person name="Mondo S."/>
            <person name="Pangilinan J."/>
            <person name="Riley R."/>
            <person name="Labutti K."/>
            <person name="Andreopoulos B."/>
            <person name="Lipzen A."/>
            <person name="Chen C."/>
            <person name="Yanf M."/>
            <person name="Daum C."/>
            <person name="Ng V."/>
            <person name="Clum A."/>
            <person name="Steindorff A."/>
            <person name="Ohm R."/>
            <person name="Martin F."/>
            <person name="Silar P."/>
            <person name="Natvig D."/>
            <person name="Lalanne C."/>
            <person name="Gautier V."/>
            <person name="Ament-Velasquez S.L."/>
            <person name="Kruys A."/>
            <person name="Hutchinson M.I."/>
            <person name="Powell A.J."/>
            <person name="Barry K."/>
            <person name="Miller A.N."/>
            <person name="Grigoriev I.V."/>
            <person name="Debuchy R."/>
            <person name="Gladieux P."/>
            <person name="Thoren M.H."/>
            <person name="Johannesson H."/>
        </authorList>
    </citation>
    <scope>NUCLEOTIDE SEQUENCE</scope>
    <source>
        <strain evidence="2">SMH4607-1</strain>
    </source>
</reference>
<evidence type="ECO:0000256" key="1">
    <source>
        <dbReference type="SAM" id="Phobius"/>
    </source>
</evidence>
<keyword evidence="1" id="KW-0472">Membrane</keyword>
<protein>
    <submittedName>
        <fullName evidence="2">Uncharacterized protein</fullName>
    </submittedName>
</protein>
<accession>A0AA40AGS1</accession>
<dbReference type="EMBL" id="JAUKUA010000004">
    <property type="protein sequence ID" value="KAK0715571.1"/>
    <property type="molecule type" value="Genomic_DNA"/>
</dbReference>
<evidence type="ECO:0000313" key="2">
    <source>
        <dbReference type="EMBL" id="KAK0715571.1"/>
    </source>
</evidence>
<name>A0AA40AGS1_9PEZI</name>
<evidence type="ECO:0000313" key="3">
    <source>
        <dbReference type="Proteomes" id="UP001172102"/>
    </source>
</evidence>